<keyword evidence="2" id="KW-1185">Reference proteome</keyword>
<reference evidence="1 2" key="1">
    <citation type="submission" date="2017-12" db="EMBL/GenBank/DDBJ databases">
        <title>Complete Genome Sequences of Erwinia amylovora Phages vB_EamP-S2 and vB_EamM-Bue1.</title>
        <authorList>
            <person name="Knecht L.E."/>
            <person name="Born Y."/>
            <person name="Pothier J.F."/>
            <person name="Loessner M.J."/>
            <person name="Fieseler L."/>
        </authorList>
    </citation>
    <scope>NUCLEOTIDE SEQUENCE [LARGE SCALE GENOMIC DNA]</scope>
</reference>
<dbReference type="RefSeq" id="YP_009797629.1">
    <property type="nucleotide sequence ID" value="NC_047917.1"/>
</dbReference>
<dbReference type="GeneID" id="54988046"/>
<accession>A0A2K9V4Z6</accession>
<protein>
    <submittedName>
        <fullName evidence="1">Hypotheticla protein</fullName>
    </submittedName>
</protein>
<evidence type="ECO:0000313" key="2">
    <source>
        <dbReference type="Proteomes" id="UP000241070"/>
    </source>
</evidence>
<organism evidence="1 2">
    <name type="scientific">Erwinia phage vB_EamP-S2</name>
    <dbReference type="NCBI Taxonomy" id="2070198"/>
    <lineage>
        <taxon>Viruses</taxon>
        <taxon>Duplodnaviria</taxon>
        <taxon>Heunggongvirae</taxon>
        <taxon>Uroviricota</taxon>
        <taxon>Caudoviricetes</taxon>
        <taxon>Autographivirales</taxon>
        <taxon>Autosignataviridae</taxon>
        <taxon>Molineuxvirinae</taxon>
        <taxon>Eracentumvirus</taxon>
        <taxon>Eracentumvirus S2</taxon>
    </lineage>
</organism>
<dbReference type="EMBL" id="MG736918">
    <property type="protein sequence ID" value="AUV57218.1"/>
    <property type="molecule type" value="Genomic_DNA"/>
</dbReference>
<dbReference type="KEGG" id="vg:54988046"/>
<evidence type="ECO:0000313" key="1">
    <source>
        <dbReference type="EMBL" id="AUV57218.1"/>
    </source>
</evidence>
<proteinExistence type="predicted"/>
<name>A0A2K9V4Z6_9CAUD</name>
<sequence>MKVSSVVIQTIDQYGNISVTSMREGVEGVVDLHYIVRDGMVCANSRINGMREGYSVPVQHVIDVRTTL</sequence>
<dbReference type="Proteomes" id="UP000241070">
    <property type="component" value="Segment"/>
</dbReference>